<dbReference type="EMBL" id="LR746264">
    <property type="protein sequence ID" value="CAA7389204.1"/>
    <property type="molecule type" value="Genomic_DNA"/>
</dbReference>
<dbReference type="AlphaFoldDB" id="A0A7I8K0H2"/>
<reference evidence="9" key="1">
    <citation type="submission" date="2020-02" db="EMBL/GenBank/DDBJ databases">
        <authorList>
            <person name="Scholz U."/>
            <person name="Mascher M."/>
            <person name="Fiebig A."/>
        </authorList>
    </citation>
    <scope>NUCLEOTIDE SEQUENCE</scope>
</reference>
<gene>
    <name evidence="9" type="ORF">SI8410_01001282</name>
</gene>
<name>A0A7I8K0H2_SPIIN</name>
<dbReference type="Proteomes" id="UP000663760">
    <property type="component" value="Chromosome 1"/>
</dbReference>
<keyword evidence="7" id="KW-0131">Cell cycle</keyword>
<dbReference type="InterPro" id="IPR019440">
    <property type="entry name" value="MAU2"/>
</dbReference>
<organism evidence="9 10">
    <name type="scientific">Spirodela intermedia</name>
    <name type="common">Intermediate duckweed</name>
    <dbReference type="NCBI Taxonomy" id="51605"/>
    <lineage>
        <taxon>Eukaryota</taxon>
        <taxon>Viridiplantae</taxon>
        <taxon>Streptophyta</taxon>
        <taxon>Embryophyta</taxon>
        <taxon>Tracheophyta</taxon>
        <taxon>Spermatophyta</taxon>
        <taxon>Magnoliopsida</taxon>
        <taxon>Liliopsida</taxon>
        <taxon>Araceae</taxon>
        <taxon>Lemnoideae</taxon>
        <taxon>Spirodela</taxon>
    </lineage>
</organism>
<evidence type="ECO:0000313" key="10">
    <source>
        <dbReference type="Proteomes" id="UP000663760"/>
    </source>
</evidence>
<keyword evidence="4" id="KW-0498">Mitosis</keyword>
<keyword evidence="3" id="KW-0132">Cell division</keyword>
<dbReference type="OrthoDB" id="5565328at2759"/>
<keyword evidence="5" id="KW-0159">Chromosome partition</keyword>
<dbReference type="GO" id="GO:0007059">
    <property type="term" value="P:chromosome segregation"/>
    <property type="evidence" value="ECO:0007669"/>
    <property type="project" value="UniProtKB-KW"/>
</dbReference>
<dbReference type="Pfam" id="PF10345">
    <property type="entry name" value="Cohesin_load"/>
    <property type="match status" value="1"/>
</dbReference>
<dbReference type="FunFam" id="1.25.40.10:FF:000614">
    <property type="entry name" value="Sister chromatid cohesion protein SCC4"/>
    <property type="match status" value="1"/>
</dbReference>
<keyword evidence="6" id="KW-0539">Nucleus</keyword>
<sequence length="720" mass="81350">MEAVAEGLWGLADMHESRGEVGKAVKCLEAICQSQVSFLPMVEVKTRLRVAQILLDHTHNLNHAKAHLERAHLLLKSIPSCFELKCRAHSLLSHCYHLIGALPHQRHILHRALDLVRSVGDGDWEAKLWLCNFNSQLANALAIEGDYHASLSVLEDGFATATKICYPELQMFFATSMLHVHLFQWQDTSLVHGAVLRCSEVWESIRADQRQQCVGLFFYNELLHTFYLLRVCDYKSASQHVERLDAAMKGELQQSERIKELNVELNAVNQSLLRYDLQYKERSALSQKKIQLNEQLKAISNLNSTSVNSFGGSHTENTSWKLEDKLQLAPPPINGGWLPRNAVFALIDLMVAMLGRPKGVFKECGRRIQSGLSLIQGELGKLGIDDEMIEVDLQHSAIWMAGLYLMLLMHFLENKVSVELTRSEFVEAREALLQMKMWFVRFPTILQGCESIIEMLRGQYAHSVGCFNEAIFHFIEAAKLTESKSMRSMCQVYAAVSYICIGDPESSSQALDLIGPVFGIMDSFVGVREKTCVIFVYGLLLTKQHNLQEARIRLASGLKIAHQQLGNIQLVSQFLTILGTLALQLHDTGQAREILKSSLTLAKTLYDIPTQIWVLSVLTDLYKELGERGNEMENAEYERKKEDDLQRRLSETQASIHHFELIEKARFKVQQPHGLDMRRPTGGSATRGDLDIPESVGLQAPPPMSRLRDADSVKWGKRKV</sequence>
<comment type="subcellular location">
    <subcellularLocation>
        <location evidence="1">Nucleus</location>
    </subcellularLocation>
</comment>
<dbReference type="GO" id="GO:0051301">
    <property type="term" value="P:cell division"/>
    <property type="evidence" value="ECO:0007669"/>
    <property type="project" value="UniProtKB-KW"/>
</dbReference>
<dbReference type="PANTHER" id="PTHR21394">
    <property type="entry name" value="MAU2 CHROMATID COHESION FACTOR HOMOLOG"/>
    <property type="match status" value="1"/>
</dbReference>
<protein>
    <submittedName>
        <fullName evidence="9">Uncharacterized protein</fullName>
    </submittedName>
</protein>
<dbReference type="GO" id="GO:0007064">
    <property type="term" value="P:mitotic sister chromatid cohesion"/>
    <property type="evidence" value="ECO:0007669"/>
    <property type="project" value="InterPro"/>
</dbReference>
<dbReference type="InterPro" id="IPR011990">
    <property type="entry name" value="TPR-like_helical_dom_sf"/>
</dbReference>
<accession>A0A7I8K0H2</accession>
<evidence type="ECO:0000256" key="4">
    <source>
        <dbReference type="ARBA" id="ARBA00022776"/>
    </source>
</evidence>
<dbReference type="SUPFAM" id="SSF48452">
    <property type="entry name" value="TPR-like"/>
    <property type="match status" value="1"/>
</dbReference>
<comment type="similarity">
    <text evidence="2">Belongs to the SCC4/mau-2 family.</text>
</comment>
<evidence type="ECO:0000256" key="5">
    <source>
        <dbReference type="ARBA" id="ARBA00022829"/>
    </source>
</evidence>
<evidence type="ECO:0000256" key="2">
    <source>
        <dbReference type="ARBA" id="ARBA00008585"/>
    </source>
</evidence>
<evidence type="ECO:0000256" key="3">
    <source>
        <dbReference type="ARBA" id="ARBA00022618"/>
    </source>
</evidence>
<proteinExistence type="inferred from homology"/>
<dbReference type="GO" id="GO:0005634">
    <property type="term" value="C:nucleus"/>
    <property type="evidence" value="ECO:0007669"/>
    <property type="project" value="UniProtKB-SubCell"/>
</dbReference>
<evidence type="ECO:0000256" key="8">
    <source>
        <dbReference type="SAM" id="MobiDB-lite"/>
    </source>
</evidence>
<evidence type="ECO:0000256" key="1">
    <source>
        <dbReference type="ARBA" id="ARBA00004123"/>
    </source>
</evidence>
<evidence type="ECO:0000256" key="7">
    <source>
        <dbReference type="ARBA" id="ARBA00023306"/>
    </source>
</evidence>
<evidence type="ECO:0000256" key="6">
    <source>
        <dbReference type="ARBA" id="ARBA00023242"/>
    </source>
</evidence>
<keyword evidence="10" id="KW-1185">Reference proteome</keyword>
<dbReference type="Gene3D" id="1.25.40.10">
    <property type="entry name" value="Tetratricopeptide repeat domain"/>
    <property type="match status" value="1"/>
</dbReference>
<evidence type="ECO:0000313" key="9">
    <source>
        <dbReference type="EMBL" id="CAA7389204.1"/>
    </source>
</evidence>
<feature type="region of interest" description="Disordered" evidence="8">
    <location>
        <begin position="672"/>
        <end position="720"/>
    </location>
</feature>